<dbReference type="InterPro" id="IPR036390">
    <property type="entry name" value="WH_DNA-bd_sf"/>
</dbReference>
<feature type="domain" description="HTH arsR-type" evidence="4">
    <location>
        <begin position="4"/>
        <end position="105"/>
    </location>
</feature>
<dbReference type="Proteomes" id="UP000602087">
    <property type="component" value="Unassembled WGS sequence"/>
</dbReference>
<dbReference type="CDD" id="cd00090">
    <property type="entry name" value="HTH_ARSR"/>
    <property type="match status" value="1"/>
</dbReference>
<name>A0A934MCB7_9MICO</name>
<evidence type="ECO:0000313" key="5">
    <source>
        <dbReference type="EMBL" id="MBI9116231.1"/>
    </source>
</evidence>
<dbReference type="PANTHER" id="PTHR43132">
    <property type="entry name" value="ARSENICAL RESISTANCE OPERON REPRESSOR ARSR-RELATED"/>
    <property type="match status" value="1"/>
</dbReference>
<dbReference type="AlphaFoldDB" id="A0A934MCB7"/>
<dbReference type="InterPro" id="IPR051011">
    <property type="entry name" value="Metal_resp_trans_reg"/>
</dbReference>
<evidence type="ECO:0000259" key="4">
    <source>
        <dbReference type="SMART" id="SM00418"/>
    </source>
</evidence>
<keyword evidence="3" id="KW-0804">Transcription</keyword>
<evidence type="ECO:0000256" key="1">
    <source>
        <dbReference type="ARBA" id="ARBA00023015"/>
    </source>
</evidence>
<evidence type="ECO:0000313" key="6">
    <source>
        <dbReference type="Proteomes" id="UP000602087"/>
    </source>
</evidence>
<proteinExistence type="predicted"/>
<gene>
    <name evidence="5" type="ORF">JAV76_14550</name>
</gene>
<organism evidence="5 6">
    <name type="scientific">Sanguibacter suaedae</name>
    <dbReference type="NCBI Taxonomy" id="2795737"/>
    <lineage>
        <taxon>Bacteria</taxon>
        <taxon>Bacillati</taxon>
        <taxon>Actinomycetota</taxon>
        <taxon>Actinomycetes</taxon>
        <taxon>Micrococcales</taxon>
        <taxon>Sanguibacteraceae</taxon>
        <taxon>Sanguibacter</taxon>
    </lineage>
</organism>
<keyword evidence="1" id="KW-0805">Transcription regulation</keyword>
<dbReference type="GO" id="GO:0003677">
    <property type="term" value="F:DNA binding"/>
    <property type="evidence" value="ECO:0007669"/>
    <property type="project" value="UniProtKB-KW"/>
</dbReference>
<dbReference type="Pfam" id="PF12840">
    <property type="entry name" value="HTH_20"/>
    <property type="match status" value="1"/>
</dbReference>
<dbReference type="InterPro" id="IPR036388">
    <property type="entry name" value="WH-like_DNA-bd_sf"/>
</dbReference>
<comment type="caution">
    <text evidence="5">The sequence shown here is derived from an EMBL/GenBank/DDBJ whole genome shotgun (WGS) entry which is preliminary data.</text>
</comment>
<accession>A0A934MCB7</accession>
<sequence>MDTASLRALAHPVRLKMLAELRSHGPATVGRLAERLGLAAGSASYHLRTLAEHGLVVELTTPPDGHSQDRRTRWWDAAHRTTTWEPGDHRHDPEAAAASRDLEATIIDGYRERALAALDLRPDLPAPWQDVAYLGDDRLTLTLAEAEQLRGELEELLERWSARPAPVAPAETRPVMLVVQSYPDLLG</sequence>
<evidence type="ECO:0000256" key="2">
    <source>
        <dbReference type="ARBA" id="ARBA00023125"/>
    </source>
</evidence>
<dbReference type="RefSeq" id="WP_198734797.1">
    <property type="nucleotide sequence ID" value="NZ_JAEINH010000021.1"/>
</dbReference>
<keyword evidence="2" id="KW-0238">DNA-binding</keyword>
<protein>
    <submittedName>
        <fullName evidence="5">Helix-turn-helix domain-containing protein</fullName>
    </submittedName>
</protein>
<evidence type="ECO:0000256" key="3">
    <source>
        <dbReference type="ARBA" id="ARBA00023163"/>
    </source>
</evidence>
<dbReference type="Gene3D" id="1.10.10.10">
    <property type="entry name" value="Winged helix-like DNA-binding domain superfamily/Winged helix DNA-binding domain"/>
    <property type="match status" value="1"/>
</dbReference>
<dbReference type="GO" id="GO:0003700">
    <property type="term" value="F:DNA-binding transcription factor activity"/>
    <property type="evidence" value="ECO:0007669"/>
    <property type="project" value="InterPro"/>
</dbReference>
<keyword evidence="6" id="KW-1185">Reference proteome</keyword>
<dbReference type="InterPro" id="IPR011991">
    <property type="entry name" value="ArsR-like_HTH"/>
</dbReference>
<dbReference type="SMART" id="SM00418">
    <property type="entry name" value="HTH_ARSR"/>
    <property type="match status" value="1"/>
</dbReference>
<dbReference type="PANTHER" id="PTHR43132:SF2">
    <property type="entry name" value="ARSENICAL RESISTANCE OPERON REPRESSOR ARSR-RELATED"/>
    <property type="match status" value="1"/>
</dbReference>
<dbReference type="EMBL" id="JAEINH010000021">
    <property type="protein sequence ID" value="MBI9116231.1"/>
    <property type="molecule type" value="Genomic_DNA"/>
</dbReference>
<reference evidence="5" key="1">
    <citation type="submission" date="2020-12" db="EMBL/GenBank/DDBJ databases">
        <title>Sanguibacter suaedae sp. nov., isolated from Suaeda aralocaspica.</title>
        <authorList>
            <person name="Ma Q."/>
        </authorList>
    </citation>
    <scope>NUCLEOTIDE SEQUENCE</scope>
    <source>
        <strain evidence="5">YZGR15</strain>
    </source>
</reference>
<dbReference type="SUPFAM" id="SSF46785">
    <property type="entry name" value="Winged helix' DNA-binding domain"/>
    <property type="match status" value="1"/>
</dbReference>
<dbReference type="InterPro" id="IPR001845">
    <property type="entry name" value="HTH_ArsR_DNA-bd_dom"/>
</dbReference>